<dbReference type="GO" id="GO:0005524">
    <property type="term" value="F:ATP binding"/>
    <property type="evidence" value="ECO:0007669"/>
    <property type="project" value="UniProtKB-KW"/>
</dbReference>
<dbReference type="PROSITE" id="PS50929">
    <property type="entry name" value="ABC_TM1F"/>
    <property type="match status" value="1"/>
</dbReference>
<accession>A0A388LDV3</accession>
<dbReference type="InterPro" id="IPR003593">
    <property type="entry name" value="AAA+_ATPase"/>
</dbReference>
<dbReference type="PANTHER" id="PTHR43394">
    <property type="entry name" value="ATP-DEPENDENT PERMEASE MDL1, MITOCHONDRIAL"/>
    <property type="match status" value="1"/>
</dbReference>
<dbReference type="GO" id="GO:0090374">
    <property type="term" value="P:oligopeptide export from mitochondrion"/>
    <property type="evidence" value="ECO:0007669"/>
    <property type="project" value="TreeGrafter"/>
</dbReference>
<reference evidence="12 13" key="1">
    <citation type="journal article" date="2018" name="Cell">
        <title>The Chara Genome: Secondary Complexity and Implications for Plant Terrestrialization.</title>
        <authorList>
            <person name="Nishiyama T."/>
            <person name="Sakayama H."/>
            <person name="Vries J.D."/>
            <person name="Buschmann H."/>
            <person name="Saint-Marcoux D."/>
            <person name="Ullrich K.K."/>
            <person name="Haas F.B."/>
            <person name="Vanderstraeten L."/>
            <person name="Becker D."/>
            <person name="Lang D."/>
            <person name="Vosolsobe S."/>
            <person name="Rombauts S."/>
            <person name="Wilhelmsson P.K.I."/>
            <person name="Janitza P."/>
            <person name="Kern R."/>
            <person name="Heyl A."/>
            <person name="Rumpler F."/>
            <person name="Villalobos L.I.A.C."/>
            <person name="Clay J.M."/>
            <person name="Skokan R."/>
            <person name="Toyoda A."/>
            <person name="Suzuki Y."/>
            <person name="Kagoshima H."/>
            <person name="Schijlen E."/>
            <person name="Tajeshwar N."/>
            <person name="Catarino B."/>
            <person name="Hetherington A.J."/>
            <person name="Saltykova A."/>
            <person name="Bonnot C."/>
            <person name="Breuninger H."/>
            <person name="Symeonidi A."/>
            <person name="Radhakrishnan G.V."/>
            <person name="Van Nieuwerburgh F."/>
            <person name="Deforce D."/>
            <person name="Chang C."/>
            <person name="Karol K.G."/>
            <person name="Hedrich R."/>
            <person name="Ulvskov P."/>
            <person name="Glockner G."/>
            <person name="Delwiche C.F."/>
            <person name="Petrasek J."/>
            <person name="Van de Peer Y."/>
            <person name="Friml J."/>
            <person name="Beilby M."/>
            <person name="Dolan L."/>
            <person name="Kohara Y."/>
            <person name="Sugano S."/>
            <person name="Fujiyama A."/>
            <person name="Delaux P.-M."/>
            <person name="Quint M."/>
            <person name="TheiBen G."/>
            <person name="Hagemann M."/>
            <person name="Harholt J."/>
            <person name="Dunand C."/>
            <person name="Zachgo S."/>
            <person name="Langdale J."/>
            <person name="Maumus F."/>
            <person name="Straeten D.V.D."/>
            <person name="Gould S.B."/>
            <person name="Rensing S.A."/>
        </authorList>
    </citation>
    <scope>NUCLEOTIDE SEQUENCE [LARGE SCALE GENOMIC DNA]</scope>
    <source>
        <strain evidence="12 13">S276</strain>
    </source>
</reference>
<dbReference type="SUPFAM" id="SSF90123">
    <property type="entry name" value="ABC transporter transmembrane region"/>
    <property type="match status" value="1"/>
</dbReference>
<evidence type="ECO:0000313" key="13">
    <source>
        <dbReference type="Proteomes" id="UP000265515"/>
    </source>
</evidence>
<dbReference type="InterPro" id="IPR027417">
    <property type="entry name" value="P-loop_NTPase"/>
</dbReference>
<dbReference type="InterPro" id="IPR039421">
    <property type="entry name" value="Type_1_exporter"/>
</dbReference>
<proteinExistence type="predicted"/>
<dbReference type="Gramene" id="GBG80484">
    <property type="protein sequence ID" value="GBG80484"/>
    <property type="gene ID" value="CBR_g30946"/>
</dbReference>
<dbReference type="SMART" id="SM00382">
    <property type="entry name" value="AAA"/>
    <property type="match status" value="1"/>
</dbReference>
<protein>
    <submittedName>
        <fullName evidence="12">Uncharacterized protein</fullName>
    </submittedName>
</protein>
<keyword evidence="4" id="KW-0547">Nucleotide-binding</keyword>
<evidence type="ECO:0000256" key="7">
    <source>
        <dbReference type="ARBA" id="ARBA00023136"/>
    </source>
</evidence>
<feature type="transmembrane region" description="Helical" evidence="9">
    <location>
        <begin position="444"/>
        <end position="462"/>
    </location>
</feature>
<evidence type="ECO:0000259" key="10">
    <source>
        <dbReference type="PROSITE" id="PS50893"/>
    </source>
</evidence>
<feature type="transmembrane region" description="Helical" evidence="9">
    <location>
        <begin position="366"/>
        <end position="391"/>
    </location>
</feature>
<dbReference type="InterPro" id="IPR011527">
    <property type="entry name" value="ABC1_TM_dom"/>
</dbReference>
<dbReference type="PROSITE" id="PS00211">
    <property type="entry name" value="ABC_TRANSPORTER_1"/>
    <property type="match status" value="1"/>
</dbReference>
<comment type="subcellular location">
    <subcellularLocation>
        <location evidence="1">Mitochondrion inner membrane</location>
        <topology evidence="1">Multi-pass membrane protein</topology>
    </subcellularLocation>
</comment>
<dbReference type="InterPro" id="IPR017871">
    <property type="entry name" value="ABC_transporter-like_CS"/>
</dbReference>
<dbReference type="Pfam" id="PF00664">
    <property type="entry name" value="ABC_membrane"/>
    <property type="match status" value="1"/>
</dbReference>
<keyword evidence="6 9" id="KW-1133">Transmembrane helix</keyword>
<dbReference type="GO" id="GO:0015421">
    <property type="term" value="F:ABC-type oligopeptide transporter activity"/>
    <property type="evidence" value="ECO:0007669"/>
    <property type="project" value="TreeGrafter"/>
</dbReference>
<evidence type="ECO:0000313" key="12">
    <source>
        <dbReference type="EMBL" id="GBG80484.1"/>
    </source>
</evidence>
<dbReference type="GO" id="GO:0005743">
    <property type="term" value="C:mitochondrial inner membrane"/>
    <property type="evidence" value="ECO:0007669"/>
    <property type="project" value="UniProtKB-SubCell"/>
</dbReference>
<evidence type="ECO:0000256" key="1">
    <source>
        <dbReference type="ARBA" id="ARBA00004448"/>
    </source>
</evidence>
<dbReference type="Proteomes" id="UP000265515">
    <property type="component" value="Unassembled WGS sequence"/>
</dbReference>
<organism evidence="12 13">
    <name type="scientific">Chara braunii</name>
    <name type="common">Braun's stonewort</name>
    <dbReference type="NCBI Taxonomy" id="69332"/>
    <lineage>
        <taxon>Eukaryota</taxon>
        <taxon>Viridiplantae</taxon>
        <taxon>Streptophyta</taxon>
        <taxon>Charophyceae</taxon>
        <taxon>Charales</taxon>
        <taxon>Characeae</taxon>
        <taxon>Chara</taxon>
    </lineage>
</organism>
<keyword evidence="13" id="KW-1185">Reference proteome</keyword>
<evidence type="ECO:0000256" key="6">
    <source>
        <dbReference type="ARBA" id="ARBA00022989"/>
    </source>
</evidence>
<feature type="domain" description="ABC transporter" evidence="10">
    <location>
        <begin position="569"/>
        <end position="807"/>
    </location>
</feature>
<dbReference type="OrthoDB" id="6500128at2759"/>
<dbReference type="CDD" id="cd03249">
    <property type="entry name" value="ABC_MTABC3_MDL1_MDL2"/>
    <property type="match status" value="1"/>
</dbReference>
<evidence type="ECO:0000256" key="8">
    <source>
        <dbReference type="SAM" id="MobiDB-lite"/>
    </source>
</evidence>
<evidence type="ECO:0000256" key="5">
    <source>
        <dbReference type="ARBA" id="ARBA00022840"/>
    </source>
</evidence>
<keyword evidence="5" id="KW-0067">ATP-binding</keyword>
<dbReference type="SUPFAM" id="SSF52540">
    <property type="entry name" value="P-loop containing nucleoside triphosphate hydrolases"/>
    <property type="match status" value="1"/>
</dbReference>
<dbReference type="Gene3D" id="3.40.50.300">
    <property type="entry name" value="P-loop containing nucleotide triphosphate hydrolases"/>
    <property type="match status" value="1"/>
</dbReference>
<feature type="transmembrane region" description="Helical" evidence="9">
    <location>
        <begin position="323"/>
        <end position="346"/>
    </location>
</feature>
<dbReference type="InterPro" id="IPR036640">
    <property type="entry name" value="ABC1_TM_sf"/>
</dbReference>
<evidence type="ECO:0000256" key="4">
    <source>
        <dbReference type="ARBA" id="ARBA00022741"/>
    </source>
</evidence>
<sequence>MGKYGTTPPPENPVYLGTLDVRKARTQLCSVIAVLCCAFTFDLVSVVALYLSLHLWTLAPHHKSWRGFWKSLFAFSTDSGDLVCLCVARMVLFTSFAYYAGGLAWKEQKKSEVGGGGRKTAGGVQAEGSVNHNVRGGAPAGASTSDLYEPLLGSRSRERKAQKSPKAAKDKGFSEWFSGTSRKDVILMVSFLCSTIFQVYVGAKCVSFNFGDELVQGFLMGSGVFWINCESMLVGRVVKSCYVVQRAQQHEAQRQLEEERANDPEAAANRITGDFGKSILDPLSAAVVVREGTLRGDKGIRSEMDVSHQKYLIRALSLARQEAGLITLGIFCLLVTAGSSLILPNYQGSILDRVIQSDVPGFRADVVLLIAFSFVNGVFGGIRGLCFSMVAKRVLKTLQDRLFRGVITQDIAYFDATTSGELTSRLTNDVGSMSEPLNWMLSTLLRNLLNLAGGFVMCFYTSWKLSMLAFTTMAPIMHITAIYSRWSRELNRKRYALLAEANSAAAEALGNIRTVRAFSTEDVEVERFKSKTLAAMVKGVRDAYAYSGAVAINNWLDLGASITSMNGSIKLENVFFHYQMRPQHSVLAGVNLTVDEGKVCALVGRSGGGKSTIIHLLMRFYDPVSGRILLDGRDLKDLNLRSVHRHMGTVAQDTQMFACSIEENITYGLPTYSKEEMEEASRQANAHDFIMRFPEGYATRVGERGVRLSGGQRQRLAIARMLLRKPKILLLDEATSALDTESEALVQQALDRLIEAGGRTVILVAHRLSTVRNAHQIAVMEKGRVVELGTHDQLITKNEGVYARLVRRQVYSEANKIAEDFAAYSGGMSVHMDSSNGLSIQMASQP</sequence>
<dbReference type="GO" id="GO:0016887">
    <property type="term" value="F:ATP hydrolysis activity"/>
    <property type="evidence" value="ECO:0007669"/>
    <property type="project" value="InterPro"/>
</dbReference>
<dbReference type="EMBL" id="BFEA01000347">
    <property type="protein sequence ID" value="GBG80484.1"/>
    <property type="molecule type" value="Genomic_DNA"/>
</dbReference>
<evidence type="ECO:0000256" key="3">
    <source>
        <dbReference type="ARBA" id="ARBA00022692"/>
    </source>
</evidence>
<dbReference type="PROSITE" id="PS50893">
    <property type="entry name" value="ABC_TRANSPORTER_2"/>
    <property type="match status" value="1"/>
</dbReference>
<feature type="transmembrane region" description="Helical" evidence="9">
    <location>
        <begin position="31"/>
        <end position="59"/>
    </location>
</feature>
<evidence type="ECO:0000256" key="9">
    <source>
        <dbReference type="SAM" id="Phobius"/>
    </source>
</evidence>
<dbReference type="OMA" id="QDTQLFN"/>
<dbReference type="InterPro" id="IPR003439">
    <property type="entry name" value="ABC_transporter-like_ATP-bd"/>
</dbReference>
<feature type="transmembrane region" description="Helical" evidence="9">
    <location>
        <begin position="79"/>
        <end position="100"/>
    </location>
</feature>
<comment type="caution">
    <text evidence="12">The sequence shown here is derived from an EMBL/GenBank/DDBJ whole genome shotgun (WGS) entry which is preliminary data.</text>
</comment>
<dbReference type="STRING" id="69332.A0A388LDV3"/>
<keyword evidence="7 9" id="KW-0472">Membrane</keyword>
<feature type="region of interest" description="Disordered" evidence="8">
    <location>
        <begin position="116"/>
        <end position="146"/>
    </location>
</feature>
<evidence type="ECO:0000256" key="2">
    <source>
        <dbReference type="ARBA" id="ARBA00022448"/>
    </source>
</evidence>
<gene>
    <name evidence="12" type="ORF">CBR_g30946</name>
</gene>
<dbReference type="FunFam" id="1.20.1560.10:FF:000215">
    <property type="entry name" value="ABC transporter B family member 4"/>
    <property type="match status" value="1"/>
</dbReference>
<keyword evidence="3 9" id="KW-0812">Transmembrane</keyword>
<dbReference type="AlphaFoldDB" id="A0A388LDV3"/>
<dbReference type="FunFam" id="3.40.50.300:FF:000403">
    <property type="entry name" value="ATP-binding cassette sub-family B member 8, mitochondrial"/>
    <property type="match status" value="1"/>
</dbReference>
<name>A0A388LDV3_CHABU</name>
<evidence type="ECO:0000259" key="11">
    <source>
        <dbReference type="PROSITE" id="PS50929"/>
    </source>
</evidence>
<keyword evidence="2" id="KW-0813">Transport</keyword>
<dbReference type="PANTHER" id="PTHR43394:SF5">
    <property type="entry name" value="ABC TRANSPORTER B FAMILY"/>
    <property type="match status" value="1"/>
</dbReference>
<dbReference type="Pfam" id="PF00005">
    <property type="entry name" value="ABC_tran"/>
    <property type="match status" value="1"/>
</dbReference>
<dbReference type="Gene3D" id="1.20.1560.10">
    <property type="entry name" value="ABC transporter type 1, transmembrane domain"/>
    <property type="match status" value="1"/>
</dbReference>
<feature type="domain" description="ABC transmembrane type-1" evidence="11">
    <location>
        <begin position="328"/>
        <end position="556"/>
    </location>
</feature>